<evidence type="ECO:0000256" key="1">
    <source>
        <dbReference type="SAM" id="MobiDB-lite"/>
    </source>
</evidence>
<comment type="caution">
    <text evidence="2">The sequence shown here is derived from an EMBL/GenBank/DDBJ whole genome shotgun (WGS) entry which is preliminary data.</text>
</comment>
<gene>
    <name evidence="2" type="ORF">AAFF_G00078210</name>
</gene>
<name>A0AAD7RY06_9TELE</name>
<proteinExistence type="predicted"/>
<accession>A0AAD7RY06</accession>
<dbReference type="EMBL" id="JAINUG010000148">
    <property type="protein sequence ID" value="KAJ8392253.1"/>
    <property type="molecule type" value="Genomic_DNA"/>
</dbReference>
<evidence type="ECO:0000313" key="3">
    <source>
        <dbReference type="Proteomes" id="UP001221898"/>
    </source>
</evidence>
<sequence length="161" mass="17772">MCLKFLQVLLVQQRSQNWEVMRGKHLVRDTGQTGNTNLQAFYNNRHHRPSCMTNSPSQQSVSGDNVSKSTPARDDASRAGCHGKRARGSPLIKSDGQWRSLSVKRGRDPDDQNPMLLSTLDAILDGATESGNRCLLTDPQLFTSSPAALPFQITSLQHLLS</sequence>
<feature type="compositionally biased region" description="Polar residues" evidence="1">
    <location>
        <begin position="51"/>
        <end position="70"/>
    </location>
</feature>
<organism evidence="2 3">
    <name type="scientific">Aldrovandia affinis</name>
    <dbReference type="NCBI Taxonomy" id="143900"/>
    <lineage>
        <taxon>Eukaryota</taxon>
        <taxon>Metazoa</taxon>
        <taxon>Chordata</taxon>
        <taxon>Craniata</taxon>
        <taxon>Vertebrata</taxon>
        <taxon>Euteleostomi</taxon>
        <taxon>Actinopterygii</taxon>
        <taxon>Neopterygii</taxon>
        <taxon>Teleostei</taxon>
        <taxon>Notacanthiformes</taxon>
        <taxon>Halosauridae</taxon>
        <taxon>Aldrovandia</taxon>
    </lineage>
</organism>
<feature type="region of interest" description="Disordered" evidence="1">
    <location>
        <begin position="46"/>
        <end position="114"/>
    </location>
</feature>
<dbReference type="Proteomes" id="UP001221898">
    <property type="component" value="Unassembled WGS sequence"/>
</dbReference>
<evidence type="ECO:0000313" key="2">
    <source>
        <dbReference type="EMBL" id="KAJ8392253.1"/>
    </source>
</evidence>
<dbReference type="AlphaFoldDB" id="A0AAD7RY06"/>
<protein>
    <submittedName>
        <fullName evidence="2">Uncharacterized protein</fullName>
    </submittedName>
</protein>
<reference evidence="2" key="1">
    <citation type="journal article" date="2023" name="Science">
        <title>Genome structures resolve the early diversification of teleost fishes.</title>
        <authorList>
            <person name="Parey E."/>
            <person name="Louis A."/>
            <person name="Montfort J."/>
            <person name="Bouchez O."/>
            <person name="Roques C."/>
            <person name="Iampietro C."/>
            <person name="Lluch J."/>
            <person name="Castinel A."/>
            <person name="Donnadieu C."/>
            <person name="Desvignes T."/>
            <person name="Floi Bucao C."/>
            <person name="Jouanno E."/>
            <person name="Wen M."/>
            <person name="Mejri S."/>
            <person name="Dirks R."/>
            <person name="Jansen H."/>
            <person name="Henkel C."/>
            <person name="Chen W.J."/>
            <person name="Zahm M."/>
            <person name="Cabau C."/>
            <person name="Klopp C."/>
            <person name="Thompson A.W."/>
            <person name="Robinson-Rechavi M."/>
            <person name="Braasch I."/>
            <person name="Lecointre G."/>
            <person name="Bobe J."/>
            <person name="Postlethwait J.H."/>
            <person name="Berthelot C."/>
            <person name="Roest Crollius H."/>
            <person name="Guiguen Y."/>
        </authorList>
    </citation>
    <scope>NUCLEOTIDE SEQUENCE</scope>
    <source>
        <strain evidence="2">NC1722</strain>
    </source>
</reference>
<keyword evidence="3" id="KW-1185">Reference proteome</keyword>